<dbReference type="InterPro" id="IPR022038">
    <property type="entry name" value="Ig-like_bact"/>
</dbReference>
<dbReference type="EMBL" id="JBCGBG010000001">
    <property type="protein sequence ID" value="MEL7694391.1"/>
    <property type="molecule type" value="Genomic_DNA"/>
</dbReference>
<feature type="domain" description="PKD/Chitinase" evidence="2">
    <location>
        <begin position="3434"/>
        <end position="3524"/>
    </location>
</feature>
<feature type="domain" description="PKD/Chitinase" evidence="2">
    <location>
        <begin position="4159"/>
        <end position="4238"/>
    </location>
</feature>
<reference evidence="3 4" key="1">
    <citation type="submission" date="2024-04" db="EMBL/GenBank/DDBJ databases">
        <authorList>
            <person name="Suleimanova A.D."/>
            <person name="Pudova D.S."/>
            <person name="Shagimardanova E.I."/>
            <person name="Sharipova M.R."/>
        </authorList>
    </citation>
    <scope>NUCLEOTIDE SEQUENCE [LARGE SCALE GENOMIC DNA]</scope>
    <source>
        <strain evidence="3 4">3.1</strain>
    </source>
</reference>
<dbReference type="InterPro" id="IPR022409">
    <property type="entry name" value="PKD/Chitinase_dom"/>
</dbReference>
<dbReference type="InterPro" id="IPR049826">
    <property type="entry name" value="Ig-like_ice"/>
</dbReference>
<dbReference type="SMART" id="SM00089">
    <property type="entry name" value="PKD"/>
    <property type="match status" value="8"/>
</dbReference>
<dbReference type="NCBIfam" id="NF033677">
    <property type="entry name" value="biofilm_BapA_N"/>
    <property type="match status" value="1"/>
</dbReference>
<feature type="region of interest" description="Disordered" evidence="1">
    <location>
        <begin position="165"/>
        <end position="188"/>
    </location>
</feature>
<dbReference type="NCBIfam" id="NF033510">
    <property type="entry name" value="Ca_tandemer"/>
    <property type="match status" value="54"/>
</dbReference>
<dbReference type="InterPro" id="IPR013783">
    <property type="entry name" value="Ig-like_fold"/>
</dbReference>
<feature type="domain" description="PKD/Chitinase" evidence="2">
    <location>
        <begin position="1255"/>
        <end position="1332"/>
    </location>
</feature>
<feature type="compositionally biased region" description="Low complexity" evidence="1">
    <location>
        <begin position="169"/>
        <end position="187"/>
    </location>
</feature>
<keyword evidence="4" id="KW-1185">Reference proteome</keyword>
<dbReference type="Pfam" id="PF19077">
    <property type="entry name" value="Big_13"/>
    <property type="match status" value="19"/>
</dbReference>
<dbReference type="InterPro" id="IPR044016">
    <property type="entry name" value="Big_13"/>
</dbReference>
<evidence type="ECO:0000256" key="1">
    <source>
        <dbReference type="SAM" id="MobiDB-lite"/>
    </source>
</evidence>
<evidence type="ECO:0000259" key="2">
    <source>
        <dbReference type="SMART" id="SM00089"/>
    </source>
</evidence>
<dbReference type="Gene3D" id="2.60.40.10">
    <property type="entry name" value="Immunoglobulins"/>
    <property type="match status" value="55"/>
</dbReference>
<dbReference type="NCBIfam" id="NF012196">
    <property type="entry name" value="Ig_like_ice"/>
    <property type="match status" value="3"/>
</dbReference>
<dbReference type="Pfam" id="PF13750">
    <property type="entry name" value="Big_3_3"/>
    <property type="match status" value="1"/>
</dbReference>
<protein>
    <submittedName>
        <fullName evidence="3">Ig-like domain-containing protein</fullName>
    </submittedName>
</protein>
<dbReference type="Pfam" id="PF22783">
    <property type="entry name" value="BapA_N"/>
    <property type="match status" value="1"/>
</dbReference>
<comment type="caution">
    <text evidence="3">The sequence shown here is derived from an EMBL/GenBank/DDBJ whole genome shotgun (WGS) entry which is preliminary data.</text>
</comment>
<feature type="domain" description="PKD/Chitinase" evidence="2">
    <location>
        <begin position="626"/>
        <end position="703"/>
    </location>
</feature>
<evidence type="ECO:0000313" key="3">
    <source>
        <dbReference type="EMBL" id="MEL7694391.1"/>
    </source>
</evidence>
<gene>
    <name evidence="3" type="ORF">AABB92_01770</name>
</gene>
<feature type="domain" description="PKD/Chitinase" evidence="2">
    <location>
        <begin position="4363"/>
        <end position="4442"/>
    </location>
</feature>
<dbReference type="Pfam" id="PF12245">
    <property type="entry name" value="Big_3_2"/>
    <property type="match status" value="2"/>
</dbReference>
<feature type="region of interest" description="Disordered" evidence="1">
    <location>
        <begin position="298"/>
        <end position="318"/>
    </location>
</feature>
<organism evidence="3 4">
    <name type="scientific">Pantoea brenneri</name>
    <dbReference type="NCBI Taxonomy" id="472694"/>
    <lineage>
        <taxon>Bacteria</taxon>
        <taxon>Pseudomonadati</taxon>
        <taxon>Pseudomonadota</taxon>
        <taxon>Gammaproteobacteria</taxon>
        <taxon>Enterobacterales</taxon>
        <taxon>Erwiniaceae</taxon>
        <taxon>Pantoea</taxon>
    </lineage>
</organism>
<evidence type="ECO:0000313" key="4">
    <source>
        <dbReference type="Proteomes" id="UP001468095"/>
    </source>
</evidence>
<name>A0ABU9MHH3_9GAMM</name>
<accession>A0ABU9MHH3</accession>
<dbReference type="Proteomes" id="UP001468095">
    <property type="component" value="Unassembled WGS sequence"/>
</dbReference>
<dbReference type="InterPro" id="IPR048051">
    <property type="entry name" value="BapA-like_prefix-like"/>
</dbReference>
<proteinExistence type="predicted"/>
<dbReference type="RefSeq" id="WP_046288195.1">
    <property type="nucleotide sequence ID" value="NZ_JBCGBG010000001.1"/>
</dbReference>
<sequence>MAELTQGRVDIISRENGTLISQSTGGSSQTINLTEPSVVRISGTRAMVAQYERQGNDLVLHMRDGSTVRYQKFFFDDAEGEHSELVFDDGVNPPEHALFPQTAEGAELASNAVTPTYESLDSVEPLLLADNTNSSMGVITAGGLGVLGLAGLAIGAGGGGGGGGGGDNNNGVDPGTPGNPPTAGAPTITLNPFAGDDVLDNAEKSTAQLLSGTTSNVEAGQIVTITLGGQTYNASVGADGSWSVSIPASALAALAAGSTTISVSVSNAAGTAAAASLGITVQQPDTTPDAPTITINPFAGDDVLSGSEKTTDQTLSGSTSNVQAGQIVTITLGSQSFNATVGADGSWSITLPPATLAALTQGAQTITATVSNQAGTQASESRPIQVQAPVTEPGTPGVEIDPFTGDNVLSNAEKTADQTLSGTTTNVEAGQVVTVTLGGQNYSGSVAADGSWNITVPAEALAALASGSTTITVSVANAAGTPATDSLAISVDAPLTQPGAPVIAINPFAGDDILSNDEKNSDQTLSGSTSNVEAGQVVTITLGDQTYSTAVGADGSWSISVPAQALNGLAAGSLAISVVVTNQAGVEASENRDINVETPVTPGAPGVTLADFAGDNQLSNVEKTTDQTLSGSTSNIEAGQTVTVTLGGQTYSTSVGADGSWSLTVPAAALTALAAGETTITVSVSNAAGDTATSALPIIIDAPVVQPGEPSISIGQFAGDDILSNAEKGTAQTLSGSTTNVEAGSEVIVNLGGQNYIGIIDVDGNWQVIIPAAALGNLPAGSNAITVAVTNLAGTTVNETRDIAVEAAGTGPAIPTLTINDFAGDNLLSNEEKGVDQILSGTTSNIEAGQVVIVTLGGQVYSASVDADGGWSLTVPSAALTALAAGETTITVSVSNAAGTTLNDTLPISVTAPVTLPGEPTVAINPFVGDDILSNSEKTGDQLLSGTTSNIETGQPITVTLGGETFSTTVAADGSWSVTIPASTLAALAAGSVTLSVSVSDLAGTTVSETRDIAVEAPVIAPGTPTLSVAAFTDDNLLSNEEKLDAQAVSGTTTNVEAGQIVTVTLGGESYSGTVGDDGSWNISIPADALGALASGSTTLSVTVSNAAGITASDSLPITVEAPVTVPNAPVLTINPFAVDDVLSNDEKASDQLLSGSTTNVEAGQIVTVTVGDQTFSAAVDTDGNWSLTLPASALAALPAGSATISATVSSVAGTGASESRGIAVVASPEPGVPAITVNVFAADDLLDNSEKAVDQTLTGSTSNVEAGQTVTITLAGATYTTQVGPEGNWSALIPSAALSALAAGSTTLTVSVSNAAGTAATDSREINITPAPGEPGVLTISEPLSGDGFLNQQEAGNDLVISGSAVGVAAGQSVLVAFNGSTYSGVVGSNGFWSVTVPASDLTDITDGVQAVSVTAIDANNTLLTDSAQLNVVVSNQPQITLNDSALTDGILNRVDASSDLAIGGSTGKAAAGQQVELELNGKTYSATVNPDGSWSLAVPASDLALLPQGSNSLNITVIDEAGNRVEDTLDFSVDTRLPNLIVAPVAGGDGILNSSEVAAGLPVSGSGAAPGELVSVTLNDQTYTTTVDGSGNWTVTVPSDALQALADGSSYRLDVSLTDASGNIITQTQPLAVSTQLPEATVAAPGGDGVLSNGDLTQPLLFSGTGTAGDTVSVVLNDKTYTATVDGNGNWTASVPVSDLGALTNQTYPVSVTVTDPAGNSSDLSTELRVATAVPALTVNPLTDDGVINVADAQQPLSVSGSGDEGDIIRVSLNGQTYSAVVAQEGTWSITVPAADLALVPNGAQAVTVVATDSDGNVSQTTDLVTFATTPPLLEVSTPASDGYINIAEHSQDLTIDGRGGSAGDAVSVDFNGTVYTATVDTSGNWSVTVPAAVISQLADAIYPVNVSISDTYGNSSSVLSDVTVLAATPPALTIDPVTADNQVDSAEQLSDIQVTGTVTGVPAGQPVVLAINGQSYDGVVQANGVWSVTLPAGSLGAAGEKTFTVAILDVAGNPAQPASGQFTVITTNAPLLSIAPIAEDNQLNAIEAQSDLTLSGSSTNLAVGSVVSVTLVPGGTVYSGTTDETGAWTITVPAGDLANLAQGTTTVTVTSGEVSSSQTLLVATTPLTAPVINTPFTDSILNSEEASAAQTLTGTTTPGQAVSVSVGGSSYPATVAANGDWSVVLPPSALQALAQGSNPITVTTTDLAGNSASTTVPLTVDTGTPTLVVNPIATDGIINGAEADADLPISGTVAPGSSVSLLLNGVTYDAIVADDGRWTATVPRADLQVLTDGRYDLNVTVTSAGGNSNTSALPLTVDTAAPDFSLNSPAGDGVLNGAEQAAGISFSGTGSEGDRVSLTLNGVTYTGTVNADGNWSLDVPPAALAGLTNGSSYPVVVTVSDTAGNSSSQSSTLNVATAAPLLVVDPISGDNALSVNDLTQPLVISGTGQNGDRVTVEFNDTLYSTTVGANGQWSLQIAPDNLTGLPSGSNPVTVTATDANGNQTSQTIDLNVVNAPELQPTLTVDSDAFSGDGVVSAAEQLQPITLRGTSTNVEAGQQVTVSLNGSNYSGVVEASGSWSIVLPAGALAGLAEGSQTLNVSVINAVGNTSSSPLNFNVDNTQPSVALAPITGDNYLNASELTGDVLVSGSTSGLPQGSIVEVTANGTTVTTTVAADGSWNLTLPAGTLTNVADGPLTVTTTVTNADGTPLATTDTVVTVIATALPVATPGDAFGDGVLNGAEAATSGTITGTTGVSGDGQAVSVTLDGVSYSGTVDQAGNWQVTIPAEVLSALPQGETPYTVVVSDVAGNSSQAGGTVAVDTLPPPLSLNTPSGGIINAAESQQPLALTGSSEANALIVASFNGSSASTTADANGNWSLDLPAAIYSGLGNGNYPLTVTASDAAGNSTSSNTSLALKVDPVSLPTLTLDTFAGNNVVDGAERLTDQRLSGTVSNVEPGQLVTVTLDGNVYSAAVQASGAWSLTVPAGALSALNDGSASFTVAVSDVAGNTATNTLAFDVNSNASGLALNALSGDNYLNAQELAEPLIVTGSSVNVPQGGTVTVLLNDVSYTAQVAANGNWSLIVPANALAGLADGAYTLTVTATDSGGATLSSAATLNVLATNLPDPTITSPFGDGTLNSSDITSAQTLSGTTGASGDGQSVSVVLNGNTYTTTADDNGNWTVSVPAVALADLPEQTVGYTVTVQDAAGNTASTDGSVVVDRTPPVLTLDAVAGDDIINIAESTAPVILSGSSDAGEGQLVTLTLNNQVWTTTVNGEGNWSLTLPAGALTDIPAGLYTVTVTVRDTAGNPVTETREINLATASLSVSIDTPFGDGYLSRNEADSSQTLSGTTGLLGAGQTVSVTLGGESYSAVVDAQGNWTVTLTPAQLQTLSDGINTLEVNVSDAAGNSGSLASSVTVDFTPPALNVNAIGGDNTINSLELLQDVAVSGTASVADAGQIVTVSFQNVDYQTQVLSDGSWQVTLPASVLQGLTDGSYPVGVSLTDAAGNQTSISQTLTRDADSATLPTLTIGPVSGDNYLNQAEAGQDLTVSGTSTNLAEGQVVTVTLNNIDYSGTVAAGGGWTVTVPAADIATLPDGEQALVVVSADVAGNPASSSTSLVVVASDQAQPTLSVNVVAGDDVINATEATGDVVVSGTSTQLAGGTAVTVTFNDVDYSTTLDANGNWTVTVPATVFNGLPADSTQTFSVRASDVAGNPATATHDVTVNTTLPVVTDIALSAGSSLNLAESLQDLTITGNTAEGLPVAVTLNNVTYTTTAGTGGNWSVTIPAADLQQLADGSQTISVTVTDPAGNVTTDTTTSLDVAFNTLPTISLAAPFSDGLVSAADAAGELSLNGSSSVTPGTIVTIQVGEQTFSTTVGQDGNWSLYLAPGALSSEPDGLTEVVVSTVDAAGNPAQATAGIEILLTPPVTPTFATTLFGDNVINSSEAATVQVISGTTAVDDGQTVSVTVGNDNIPLSVTVDANGNWTASLTPEYIAILGNGQHTLTVTTTDRAGNSTEATQSFITATTPLVAPTLDTPFTDGRINADEAAAGGALSGTINVTNPASVQVTVNGTVYSATLSDGDSRWTLDLPPAVLQSLPDGNWPVTVTVTDVNGNSASVGGNVLVAVNNLPDVTLNLPFGDGALSAADAASEQVLSGSTGLSGAGQTVSVLISGFNGDQPLTATVQTDGSWSLTLTPAQLATFTSGSHTITVTASDLAGNTDSTALNVVTEVTAPTPTFNDGAFGADSVLNISEAAAGVTLTGSTGSIGDNQAVSITVDLNGSRYNGAVDGAGNWVVNIPANVLSSLGDGAHTLTVNVVDAAGNTGTTELAFTADLTAPQPTVDAQFLDGYINAADVAAGFTLSGTTGETGANQTVRITMGDAVYNTLADASGNWTLPLSNADLSVFTDGSYPVTVTATDAAGNSSTISSSLVVDTTPPVLTVGTFAGDGALSYSESIQPQLLSGTAAGAEPGTVLSVSLGATALGTAVVGANGSWSLTLTPEQMATFSQPTTTLVLSVSDLAGNTTSQDLTLNVNLTPPPGPLVTLGTISGDNIISTADQAGGVVVSGTSANLGAGGSVTVVINDINYSTTLNANGSWSTVALPVSDFGNADGSVAITVIANNGTTSVSTSGSVQIDLTPPTLTLNTFAGDNRVNGSESATSQVISGTADSAEVGRTVVVTFNNKSYNAIVQSNGNWSTTVPASDMQALQDGSAPVITAQLSDAAGNVTTVNETVTVDNTAPLILIDAFLGDNLINAADLLLSQVLTGSAQGAEGQTVGLYLGDGAPIATAVVGADGRWSLDVDPQVLSSLNDGALVFGVRVNDVSGNQTDATLTVNKLVNSALTLVVDSVFGDGTLSAIDTTVAQTISGVATSAGVGATVSVVLGGTTLSAAVGQDGKWAIVVPPSVLGLLSDGDLALNVTLTDAAGNVRSVPETVTAIVNAVPVVGTLAGLFGGDNLLNIAEAATGQVVGGVIQNAAAGSQVTVTFGSHTYTTTVQAGGTWSVNLPGGDLSSLLDGNLTLGVSVTDRAGNVASNSATIGIFTQTPSISLTSLFGDGVLNLADIATGQVISGVVNNVAQGSIVTLNIGSSQLTTTVGAGGAFTATVTPDILGTLAQGNLTVGASVTDPAGNTASTSAGIRVDTLLPTITVNPLFGDGLLNVADALITQVIGGVVGGAEPGSRVVVSVGSQQFTTTTDASGNFNVSLTPTLLQGITDGNLTVGVSVTDSAGNTSSTSAGALVGIHNLPKVTLNPLFGDGVLNLAESLVTQTISGTVSGVAAGSSVRLAIGNTTATALVNPDGTFSATVSPAILSTLLSGNFTVSASVTDPVGNTSSTSAGVSLGLIQPTLSVNTVFGDGVLSAADLASNQTISGSSSLAAGSTVSATLNGLTYTTKVVSGGSWSISVPKADLAAITDGSKTVTVTGTDAYGNVANSSGALSVIAHTAPTVAITSLFGDNALSAVDVKTAQTISGSTTNAEGSVVRVALGGQTYSTTVNSNGNWSLSIPAASLAAIADGQYTVTASVTNGAGSSGSGSAALGVVSHTTPTVSLGSYFGGDGYLNIAEANTAETISGTSTNAAGGTVTVNLAGNILTTTIGANGAWSISVPSATLKGISDGSHPLTVTVADIGGNTVTSSSSFTALSHNSPLVGADPVLSIVTSLLTGLTVQGGSLNAAQGSKVSVTLLLANGSNGPTINTTTDALGRYSANFAPSLLSVGGLLLSLGTLAKITITDVAGNSYSTTNTLLLGSLLPITTAATESVALFPVADDSATVASAGGETQHNTNSSEENVTHAAVVSTLTTDADITAPASSSESASAPETVAAAAPGGEASYTIGGVVITLADGSTVEGAAVTGSSGADTVTVSDLNFTHIDGGAGTDTLVLNGEHLNLDLTSLGLKVEHIEVLDLGKTGTNSVKLDLNEALSITDQQSDDLIIKGADGSQVTLANSNGGIWAVTGERTVQGQTFEVYHNSALTSDNTLGDVLVQHNLQVHIV</sequence>
<feature type="domain" description="PKD/Chitinase" evidence="2">
    <location>
        <begin position="2247"/>
        <end position="2323"/>
    </location>
</feature>
<feature type="domain" description="PKD/Chitinase" evidence="2">
    <location>
        <begin position="2427"/>
        <end position="2518"/>
    </location>
</feature>
<feature type="domain" description="PKD/Chitinase" evidence="2">
    <location>
        <begin position="2846"/>
        <end position="2923"/>
    </location>
</feature>